<accession>A0A485LT12</accession>
<dbReference type="EMBL" id="CAADRA010007446">
    <property type="protein sequence ID" value="VFU01274.1"/>
    <property type="molecule type" value="Genomic_DNA"/>
</dbReference>
<reference evidence="1" key="2">
    <citation type="submission" date="2019-06" db="EMBL/GenBank/DDBJ databases">
        <title>Genomics analysis of Aphanomyces spp. identifies a new class of oomycete effector associated with host adaptation.</title>
        <authorList>
            <person name="Gaulin E."/>
        </authorList>
    </citation>
    <scope>NUCLEOTIDE SEQUENCE</scope>
    <source>
        <strain evidence="1">CBS 578.67</strain>
    </source>
</reference>
<organism evidence="2 3">
    <name type="scientific">Aphanomyces stellatus</name>
    <dbReference type="NCBI Taxonomy" id="120398"/>
    <lineage>
        <taxon>Eukaryota</taxon>
        <taxon>Sar</taxon>
        <taxon>Stramenopiles</taxon>
        <taxon>Oomycota</taxon>
        <taxon>Saprolegniomycetes</taxon>
        <taxon>Saprolegniales</taxon>
        <taxon>Verrucalvaceae</taxon>
        <taxon>Aphanomyces</taxon>
    </lineage>
</organism>
<dbReference type="AlphaFoldDB" id="A0A485LT12"/>
<name>A0A485LT12_9STRA</name>
<dbReference type="Proteomes" id="UP000332933">
    <property type="component" value="Unassembled WGS sequence"/>
</dbReference>
<gene>
    <name evidence="2" type="primary">Aste57867_24637</name>
    <name evidence="1" type="ORF">As57867_024559</name>
    <name evidence="2" type="ORF">ASTE57867_24637</name>
</gene>
<reference evidence="2 3" key="1">
    <citation type="submission" date="2019-03" db="EMBL/GenBank/DDBJ databases">
        <authorList>
            <person name="Gaulin E."/>
            <person name="Dumas B."/>
        </authorList>
    </citation>
    <scope>NUCLEOTIDE SEQUENCE [LARGE SCALE GENOMIC DNA]</scope>
    <source>
        <strain evidence="2">CBS 568.67</strain>
    </source>
</reference>
<protein>
    <submittedName>
        <fullName evidence="2">Aste57867_24637 protein</fullName>
    </submittedName>
</protein>
<evidence type="ECO:0000313" key="3">
    <source>
        <dbReference type="Proteomes" id="UP000332933"/>
    </source>
</evidence>
<dbReference type="OrthoDB" id="75178at2759"/>
<evidence type="ECO:0000313" key="2">
    <source>
        <dbReference type="EMBL" id="VFU01274.1"/>
    </source>
</evidence>
<sequence length="319" mass="37065">MGFECHFHSFLLVEIILRAPAKIKIVQRSTPVTFQNEFSPTRYPQEDQSAVHDRAALGLLANYQLSTVAKYLRVPRRTLQDWAQNFHAIFAYDGNQIGRLLTLPGRPEYFPDPDGLVAFMVDMRARERALTCTHIINWIKRNERDWMVTYLARKAPGSGYNSLLRLLQRFCHRHGFTQQRPSKAKQHRNDLLDVRDKFAGDFKEEYSSYAKEAIYNVDETAMYYEMPPRVIWAIRGGDAKISAGEKQSYRMTAVLTARADVLVARSKHVSFQRFLKITYTLSKRRHGWMVAYGRCIFDVSLVKWSTSPLSLLWTISTRM</sequence>
<dbReference type="EMBL" id="VJMH01007420">
    <property type="protein sequence ID" value="KAF0683311.1"/>
    <property type="molecule type" value="Genomic_DNA"/>
</dbReference>
<evidence type="ECO:0000313" key="1">
    <source>
        <dbReference type="EMBL" id="KAF0683311.1"/>
    </source>
</evidence>
<proteinExistence type="predicted"/>
<keyword evidence="3" id="KW-1185">Reference proteome</keyword>